<accession>A0AAE3XM88</accession>
<comment type="caution">
    <text evidence="2">The sequence shown here is derived from an EMBL/GenBank/DDBJ whole genome shotgun (WGS) entry which is preliminary data.</text>
</comment>
<dbReference type="Pfam" id="PF21831">
    <property type="entry name" value="DUF6891"/>
    <property type="match status" value="1"/>
</dbReference>
<dbReference type="EMBL" id="JAVDQD010000002">
    <property type="protein sequence ID" value="MDR6238583.1"/>
    <property type="molecule type" value="Genomic_DNA"/>
</dbReference>
<dbReference type="AlphaFoldDB" id="A0AAE3XM88"/>
<name>A0AAE3XM88_9BACT</name>
<proteinExistence type="predicted"/>
<gene>
    <name evidence="2" type="ORF">HNQ88_001620</name>
</gene>
<keyword evidence="3" id="KW-1185">Reference proteome</keyword>
<protein>
    <recommendedName>
        <fullName evidence="1">DUF6891 domain-containing protein</fullName>
    </recommendedName>
</protein>
<dbReference type="InterPro" id="IPR054186">
    <property type="entry name" value="DUF6891"/>
</dbReference>
<evidence type="ECO:0000259" key="1">
    <source>
        <dbReference type="Pfam" id="PF21831"/>
    </source>
</evidence>
<reference evidence="2" key="1">
    <citation type="submission" date="2023-07" db="EMBL/GenBank/DDBJ databases">
        <title>Genomic Encyclopedia of Type Strains, Phase IV (KMG-IV): sequencing the most valuable type-strain genomes for metagenomic binning, comparative biology and taxonomic classification.</title>
        <authorList>
            <person name="Goeker M."/>
        </authorList>
    </citation>
    <scope>NUCLEOTIDE SEQUENCE</scope>
    <source>
        <strain evidence="2">DSM 26174</strain>
    </source>
</reference>
<sequence>MEDFLKYIKDFNALIRSGLFSLEDLLNKLEDLDFASTEKDIIRENYTSHNRQNKTSNDFIGLSEVFDQVSREGYIALHSAGYTSSDIFDTIDQVLEESNIKPFGYIAYHEQDLLRAVELNQLTLSFGAFKNSEMTRSNGRSKVETSLYFKGLLEEKGLKVEWNGDPGQKLYVTNFNFTKTFDDLDWTYKRSLTILENEST</sequence>
<dbReference type="RefSeq" id="WP_309938089.1">
    <property type="nucleotide sequence ID" value="NZ_AP025305.1"/>
</dbReference>
<feature type="domain" description="DUF6891" evidence="1">
    <location>
        <begin position="12"/>
        <end position="179"/>
    </location>
</feature>
<organism evidence="2 3">
    <name type="scientific">Aureibacter tunicatorum</name>
    <dbReference type="NCBI Taxonomy" id="866807"/>
    <lineage>
        <taxon>Bacteria</taxon>
        <taxon>Pseudomonadati</taxon>
        <taxon>Bacteroidota</taxon>
        <taxon>Cytophagia</taxon>
        <taxon>Cytophagales</taxon>
        <taxon>Persicobacteraceae</taxon>
        <taxon>Aureibacter</taxon>
    </lineage>
</organism>
<dbReference type="Proteomes" id="UP001185092">
    <property type="component" value="Unassembled WGS sequence"/>
</dbReference>
<evidence type="ECO:0000313" key="3">
    <source>
        <dbReference type="Proteomes" id="UP001185092"/>
    </source>
</evidence>
<evidence type="ECO:0000313" key="2">
    <source>
        <dbReference type="EMBL" id="MDR6238583.1"/>
    </source>
</evidence>